<feature type="transmembrane region" description="Helical" evidence="11">
    <location>
        <begin position="81"/>
        <end position="103"/>
    </location>
</feature>
<evidence type="ECO:0000259" key="12">
    <source>
        <dbReference type="Pfam" id="PF00999"/>
    </source>
</evidence>
<evidence type="ECO:0000256" key="11">
    <source>
        <dbReference type="SAM" id="Phobius"/>
    </source>
</evidence>
<evidence type="ECO:0000259" key="13">
    <source>
        <dbReference type="Pfam" id="PF23256"/>
    </source>
</evidence>
<feature type="domain" description="Cation/H(+) antiporter central" evidence="13">
    <location>
        <begin position="498"/>
        <end position="621"/>
    </location>
</feature>
<feature type="domain" description="Cation/H(+) antiporter C-terminal" evidence="14">
    <location>
        <begin position="636"/>
        <end position="776"/>
    </location>
</feature>
<accession>A0ABD3JXF4</accession>
<evidence type="ECO:0000259" key="14">
    <source>
        <dbReference type="Pfam" id="PF23259"/>
    </source>
</evidence>
<feature type="region of interest" description="Disordered" evidence="10">
    <location>
        <begin position="797"/>
        <end position="824"/>
    </location>
</feature>
<reference evidence="15 16" key="1">
    <citation type="submission" date="2024-11" db="EMBL/GenBank/DDBJ databases">
        <title>Chromosome-level genome assembly of Eucalyptus globulus Labill. provides insights into its genome evolution.</title>
        <authorList>
            <person name="Li X."/>
        </authorList>
    </citation>
    <scope>NUCLEOTIDE SEQUENCE [LARGE SCALE GENOMIC DNA]</scope>
    <source>
        <strain evidence="15">CL2024</strain>
        <tissue evidence="15">Fresh tender leaves</tissue>
    </source>
</reference>
<feature type="transmembrane region" description="Helical" evidence="11">
    <location>
        <begin position="142"/>
        <end position="165"/>
    </location>
</feature>
<feature type="transmembrane region" description="Helical" evidence="11">
    <location>
        <begin position="177"/>
        <end position="198"/>
    </location>
</feature>
<dbReference type="Gene3D" id="1.20.1530.20">
    <property type="match status" value="1"/>
</dbReference>
<keyword evidence="6 11" id="KW-1133">Transmembrane helix</keyword>
<evidence type="ECO:0000256" key="6">
    <source>
        <dbReference type="ARBA" id="ARBA00022989"/>
    </source>
</evidence>
<feature type="transmembrane region" description="Helical" evidence="11">
    <location>
        <begin position="389"/>
        <end position="408"/>
    </location>
</feature>
<evidence type="ECO:0000256" key="2">
    <source>
        <dbReference type="ARBA" id="ARBA00022448"/>
    </source>
</evidence>
<evidence type="ECO:0000256" key="3">
    <source>
        <dbReference type="ARBA" id="ARBA00022538"/>
    </source>
</evidence>
<evidence type="ECO:0000313" key="15">
    <source>
        <dbReference type="EMBL" id="KAL3732425.1"/>
    </source>
</evidence>
<dbReference type="PANTHER" id="PTHR32468:SF35">
    <property type="entry name" value="CATION_H+ EXCHANGER DOMAIN-CONTAINING PROTEIN"/>
    <property type="match status" value="1"/>
</dbReference>
<keyword evidence="7" id="KW-0406">Ion transport</keyword>
<evidence type="ECO:0000256" key="1">
    <source>
        <dbReference type="ARBA" id="ARBA00004141"/>
    </source>
</evidence>
<evidence type="ECO:0000256" key="10">
    <source>
        <dbReference type="SAM" id="MobiDB-lite"/>
    </source>
</evidence>
<feature type="transmembrane region" description="Helical" evidence="11">
    <location>
        <begin position="239"/>
        <end position="260"/>
    </location>
</feature>
<dbReference type="GO" id="GO:0006813">
    <property type="term" value="P:potassium ion transport"/>
    <property type="evidence" value="ECO:0007669"/>
    <property type="project" value="UniProtKB-KW"/>
</dbReference>
<dbReference type="Proteomes" id="UP001634007">
    <property type="component" value="Unassembled WGS sequence"/>
</dbReference>
<feature type="transmembrane region" description="Helical" evidence="11">
    <location>
        <begin position="420"/>
        <end position="443"/>
    </location>
</feature>
<dbReference type="InterPro" id="IPR006153">
    <property type="entry name" value="Cation/H_exchanger_TM"/>
</dbReference>
<dbReference type="GO" id="GO:0016020">
    <property type="term" value="C:membrane"/>
    <property type="evidence" value="ECO:0007669"/>
    <property type="project" value="UniProtKB-SubCell"/>
</dbReference>
<keyword evidence="2" id="KW-0813">Transport</keyword>
<sequence>MDQWDRKEDLSRTMDHLLLMNRTLMCQQMYQTSGKSIWLRENPLNLPTPLLMFQLTIIFFVSRLVHLVLKPLGQLTIVSQLLGGILLGPSVLGRSKAMASIIFPARSETIIETFTMFGVMLFLFCLGVKMDPATMLRPGRKAVVIGSSMLLFSLVVLLVLATVLQNHVTMGSSLKKALPYVAGVQALTGFPVISSLLIELRIHNTDLGRLAISSSMVCDLIGIALAAIGTGIGDSGGRAAASGLSIASAVALLLIVVYVFKPLILRMIRDTQPGKTIDDATLMYVVVLVLLTGLAGESVGQHYLGPLFLGLIVPDGPPLGTAIESRLELFTSSLLYPAFVSVSGLRTDLFQIRYESLSILSAMFGISILVKLGVVVSAALFSKIPFREAFVLGLILNVKGIIELVLYNVWRNGRVLTTELFSLCVISTILVTGIATPLVKALFDPSRQFISAKRSSIQHSKPNSELRIVVCVDSHDSIPTILNLLEVSHASEESPIAIMAMVLVELIGRTTTMLVCHSDRVIDSSSITSGHIINAFRNYEHHREGRVTVETFTAISDFDTMHVDICQVALDERASIVIVPFHKQWAVDGQVGKVNRHVQIMNLHVLEQAPCSVGILIDRGIVRGTLPILTSESTFHVAVLFIGGPDDAESLAYGSRMAKHENAIVTVIRFLLFGSENTKDRRIDTELIYEYRHINMGNDRFVYVEEVVRDGAALASFVGKMVDGYDLILIGRQHQASPIFMGLEQWSECPELGILPDMLASPDFESTASVLVIQQQRVGGTLLAGHAVQSAIYPKDQAFAPTTGPRDEAGRSSWSISIDKRGRT</sequence>
<keyword evidence="5" id="KW-0630">Potassium</keyword>
<comment type="similarity">
    <text evidence="9">Belongs to the monovalent cation:proton antiporter 2 (CPA2) transporter (TC 2.A.37) family. CHX (TC 2.A.37.4) subfamily.</text>
</comment>
<feature type="transmembrane region" description="Helical" evidence="11">
    <location>
        <begin position="281"/>
        <end position="304"/>
    </location>
</feature>
<feature type="transmembrane region" description="Helical" evidence="11">
    <location>
        <begin position="50"/>
        <end position="69"/>
    </location>
</feature>
<evidence type="ECO:0000256" key="8">
    <source>
        <dbReference type="ARBA" id="ARBA00023136"/>
    </source>
</evidence>
<keyword evidence="3" id="KW-0633">Potassium transport</keyword>
<keyword evidence="16" id="KW-1185">Reference proteome</keyword>
<dbReference type="Pfam" id="PF00999">
    <property type="entry name" value="Na_H_Exchanger"/>
    <property type="match status" value="1"/>
</dbReference>
<dbReference type="EMBL" id="JBJKBG010000007">
    <property type="protein sequence ID" value="KAL3732425.1"/>
    <property type="molecule type" value="Genomic_DNA"/>
</dbReference>
<comment type="subcellular location">
    <subcellularLocation>
        <location evidence="1">Membrane</location>
        <topology evidence="1">Multi-pass membrane protein</topology>
    </subcellularLocation>
</comment>
<dbReference type="PANTHER" id="PTHR32468">
    <property type="entry name" value="CATION/H + ANTIPORTER"/>
    <property type="match status" value="1"/>
</dbReference>
<evidence type="ECO:0000313" key="16">
    <source>
        <dbReference type="Proteomes" id="UP001634007"/>
    </source>
</evidence>
<evidence type="ECO:0000256" key="7">
    <source>
        <dbReference type="ARBA" id="ARBA00023065"/>
    </source>
</evidence>
<gene>
    <name evidence="15" type="ORF">ACJRO7_029144</name>
</gene>
<keyword evidence="4 11" id="KW-0812">Transmembrane</keyword>
<dbReference type="InterPro" id="IPR038770">
    <property type="entry name" value="Na+/solute_symporter_sf"/>
</dbReference>
<feature type="domain" description="Cation/H+ exchanger transmembrane" evidence="12">
    <location>
        <begin position="60"/>
        <end position="440"/>
    </location>
</feature>
<comment type="caution">
    <text evidence="15">The sequence shown here is derived from an EMBL/GenBank/DDBJ whole genome shotgun (WGS) entry which is preliminary data.</text>
</comment>
<feature type="transmembrane region" description="Helical" evidence="11">
    <location>
        <begin position="359"/>
        <end position="382"/>
    </location>
</feature>
<dbReference type="InterPro" id="IPR050794">
    <property type="entry name" value="CPA2_transporter"/>
</dbReference>
<name>A0ABD3JXF4_EUCGL</name>
<dbReference type="Pfam" id="PF23256">
    <property type="entry name" value="CHX17_2nd"/>
    <property type="match status" value="1"/>
</dbReference>
<protein>
    <recommendedName>
        <fullName evidence="17">Cation/H+ exchanger domain-containing protein</fullName>
    </recommendedName>
</protein>
<evidence type="ECO:0000256" key="5">
    <source>
        <dbReference type="ARBA" id="ARBA00022958"/>
    </source>
</evidence>
<feature type="transmembrane region" description="Helical" evidence="11">
    <location>
        <begin position="109"/>
        <end position="130"/>
    </location>
</feature>
<evidence type="ECO:0000256" key="9">
    <source>
        <dbReference type="ARBA" id="ARBA00038341"/>
    </source>
</evidence>
<proteinExistence type="inferred from homology"/>
<evidence type="ECO:0008006" key="17">
    <source>
        <dbReference type="Google" id="ProtNLM"/>
    </source>
</evidence>
<dbReference type="AlphaFoldDB" id="A0ABD3JXF4"/>
<dbReference type="InterPro" id="IPR057291">
    <property type="entry name" value="CHX17_2nd"/>
</dbReference>
<organism evidence="15 16">
    <name type="scientific">Eucalyptus globulus</name>
    <name type="common">Tasmanian blue gum</name>
    <dbReference type="NCBI Taxonomy" id="34317"/>
    <lineage>
        <taxon>Eukaryota</taxon>
        <taxon>Viridiplantae</taxon>
        <taxon>Streptophyta</taxon>
        <taxon>Embryophyta</taxon>
        <taxon>Tracheophyta</taxon>
        <taxon>Spermatophyta</taxon>
        <taxon>Magnoliopsida</taxon>
        <taxon>eudicotyledons</taxon>
        <taxon>Gunneridae</taxon>
        <taxon>Pentapetalae</taxon>
        <taxon>rosids</taxon>
        <taxon>malvids</taxon>
        <taxon>Myrtales</taxon>
        <taxon>Myrtaceae</taxon>
        <taxon>Myrtoideae</taxon>
        <taxon>Eucalypteae</taxon>
        <taxon>Eucalyptus</taxon>
    </lineage>
</organism>
<evidence type="ECO:0000256" key="4">
    <source>
        <dbReference type="ARBA" id="ARBA00022692"/>
    </source>
</evidence>
<dbReference type="InterPro" id="IPR057290">
    <property type="entry name" value="CHX17_C"/>
</dbReference>
<dbReference type="Pfam" id="PF23259">
    <property type="entry name" value="CHX17_C"/>
    <property type="match status" value="1"/>
</dbReference>
<feature type="transmembrane region" description="Helical" evidence="11">
    <location>
        <begin position="210"/>
        <end position="233"/>
    </location>
</feature>
<keyword evidence="8 11" id="KW-0472">Membrane</keyword>